<sequence length="278" mass="32096">MFFHKKLISMTIYMFVNINNRLLSTRIKHIFVRMEETKKSMTKIMKEIQNLPYYKNHAAASGAVHNFAQHEDAVAAVFDNNGLAHWVPKSNEKPSSEKVWSWIDYSIRNEKPQTELVTPMPDYSYISQPCGTHDSPDFLLKLNKNIFLGIECKSADGYFPMYNSGGIKQNLIYVFCSKKVNSTTVYVGKDVLSVEQQKIIDELISKQRLLEKEYNDKLKAIDVHHRGVSYYTRPMIQQSGGAEYTNYFTHAERGQCEANVYSFIDSIIENNYGKVEIE</sequence>
<evidence type="ECO:0000313" key="1">
    <source>
        <dbReference type="EMBL" id="QHT17416.1"/>
    </source>
</evidence>
<organism evidence="1">
    <name type="scientific">viral metagenome</name>
    <dbReference type="NCBI Taxonomy" id="1070528"/>
    <lineage>
        <taxon>unclassified sequences</taxon>
        <taxon>metagenomes</taxon>
        <taxon>organismal metagenomes</taxon>
    </lineage>
</organism>
<accession>A0A6C0DKG4</accession>
<protein>
    <submittedName>
        <fullName evidence="1">Uncharacterized protein</fullName>
    </submittedName>
</protein>
<dbReference type="AlphaFoldDB" id="A0A6C0DKG4"/>
<dbReference type="EMBL" id="MN739635">
    <property type="protein sequence ID" value="QHT17416.1"/>
    <property type="molecule type" value="Genomic_DNA"/>
</dbReference>
<reference evidence="1" key="1">
    <citation type="journal article" date="2020" name="Nature">
        <title>Giant virus diversity and host interactions through global metagenomics.</title>
        <authorList>
            <person name="Schulz F."/>
            <person name="Roux S."/>
            <person name="Paez-Espino D."/>
            <person name="Jungbluth S."/>
            <person name="Walsh D.A."/>
            <person name="Denef V.J."/>
            <person name="McMahon K.D."/>
            <person name="Konstantinidis K.T."/>
            <person name="Eloe-Fadrosh E.A."/>
            <person name="Kyrpides N.C."/>
            <person name="Woyke T."/>
        </authorList>
    </citation>
    <scope>NUCLEOTIDE SEQUENCE</scope>
    <source>
        <strain evidence="1">GVMAG-M-3300023174-24</strain>
    </source>
</reference>
<proteinExistence type="predicted"/>
<name>A0A6C0DKG4_9ZZZZ</name>